<dbReference type="EMBL" id="CAJNOR010010407">
    <property type="protein sequence ID" value="CAF1653593.1"/>
    <property type="molecule type" value="Genomic_DNA"/>
</dbReference>
<dbReference type="Proteomes" id="UP000663852">
    <property type="component" value="Unassembled WGS sequence"/>
</dbReference>
<sequence>MSFGILVHTAKNGVEINSAHSLKRDMMTLESELGFSTLESSYIRVINWNMPPNIEDLQPHFKKFSLLQLEEKRLTSGKLNIIEKDESTYERFLYADFPEQQSTVTIFVKVNFLNKGGLFSLEKLIKKFNTISKKYNLIEQEGIDTQASIHPDSSNSSYAYIIWAGIIPVLLLLLIIRKVILPRLISLYSEHKRNQCLRKLQEYKDKLANQKQSYPYNHRDVAVTLNSIGNMYYDMYNYPDALSSYNEALEIQKKLHPPNYPDLILILNNIDRVYQRMNNSTQTISFYEYAIRILEQSPESYCLSLEKFKKKLESAKKEQ</sequence>
<dbReference type="PROSITE" id="PS50005">
    <property type="entry name" value="TPR"/>
    <property type="match status" value="1"/>
</dbReference>
<evidence type="ECO:0000256" key="2">
    <source>
        <dbReference type="ARBA" id="ARBA00022803"/>
    </source>
</evidence>
<dbReference type="Gene3D" id="1.25.40.10">
    <property type="entry name" value="Tetratricopeptide repeat domain"/>
    <property type="match status" value="1"/>
</dbReference>
<keyword evidence="2 3" id="KW-0802">TPR repeat</keyword>
<evidence type="ECO:0000256" key="3">
    <source>
        <dbReference type="PROSITE-ProRule" id="PRU00339"/>
    </source>
</evidence>
<feature type="transmembrane region" description="Helical" evidence="4">
    <location>
        <begin position="158"/>
        <end position="176"/>
    </location>
</feature>
<evidence type="ECO:0000256" key="1">
    <source>
        <dbReference type="ARBA" id="ARBA00022737"/>
    </source>
</evidence>
<dbReference type="EMBL" id="CAJNOJ010000395">
    <property type="protein sequence ID" value="CAF1431642.1"/>
    <property type="molecule type" value="Genomic_DNA"/>
</dbReference>
<keyword evidence="4" id="KW-0812">Transmembrane</keyword>
<name>A0A816ES32_ADIRI</name>
<proteinExistence type="predicted"/>
<keyword evidence="1" id="KW-0677">Repeat</keyword>
<dbReference type="Proteomes" id="UP000663828">
    <property type="component" value="Unassembled WGS sequence"/>
</dbReference>
<protein>
    <recommendedName>
        <fullName evidence="8">Tetratricopeptide repeat protein</fullName>
    </recommendedName>
</protein>
<organism evidence="6 7">
    <name type="scientific">Adineta ricciae</name>
    <name type="common">Rotifer</name>
    <dbReference type="NCBI Taxonomy" id="249248"/>
    <lineage>
        <taxon>Eukaryota</taxon>
        <taxon>Metazoa</taxon>
        <taxon>Spiralia</taxon>
        <taxon>Gnathifera</taxon>
        <taxon>Rotifera</taxon>
        <taxon>Eurotatoria</taxon>
        <taxon>Bdelloidea</taxon>
        <taxon>Adinetida</taxon>
        <taxon>Adinetidae</taxon>
        <taxon>Adineta</taxon>
    </lineage>
</organism>
<dbReference type="Pfam" id="PF13424">
    <property type="entry name" value="TPR_12"/>
    <property type="match status" value="1"/>
</dbReference>
<evidence type="ECO:0000313" key="5">
    <source>
        <dbReference type="EMBL" id="CAF1431642.1"/>
    </source>
</evidence>
<dbReference type="OrthoDB" id="10043504at2759"/>
<evidence type="ECO:0000313" key="7">
    <source>
        <dbReference type="Proteomes" id="UP000663828"/>
    </source>
</evidence>
<evidence type="ECO:0000313" key="6">
    <source>
        <dbReference type="EMBL" id="CAF1653593.1"/>
    </source>
</evidence>
<keyword evidence="4" id="KW-1133">Transmembrane helix</keyword>
<keyword evidence="4" id="KW-0472">Membrane</keyword>
<evidence type="ECO:0008006" key="8">
    <source>
        <dbReference type="Google" id="ProtNLM"/>
    </source>
</evidence>
<dbReference type="SUPFAM" id="SSF48452">
    <property type="entry name" value="TPR-like"/>
    <property type="match status" value="1"/>
</dbReference>
<accession>A0A816ES32</accession>
<feature type="repeat" description="TPR" evidence="3">
    <location>
        <begin position="222"/>
        <end position="255"/>
    </location>
</feature>
<keyword evidence="7" id="KW-1185">Reference proteome</keyword>
<dbReference type="PANTHER" id="PTHR45641:SF19">
    <property type="entry name" value="NEPHROCYSTIN-3"/>
    <property type="match status" value="1"/>
</dbReference>
<dbReference type="InterPro" id="IPR019734">
    <property type="entry name" value="TPR_rpt"/>
</dbReference>
<comment type="caution">
    <text evidence="6">The sequence shown here is derived from an EMBL/GenBank/DDBJ whole genome shotgun (WGS) entry which is preliminary data.</text>
</comment>
<gene>
    <name evidence="5" type="ORF">EDS130_LOCUS38245</name>
    <name evidence="6" type="ORF">XAT740_LOCUS55481</name>
</gene>
<dbReference type="AlphaFoldDB" id="A0A816ES32"/>
<dbReference type="InterPro" id="IPR011990">
    <property type="entry name" value="TPR-like_helical_dom_sf"/>
</dbReference>
<dbReference type="SMART" id="SM00028">
    <property type="entry name" value="TPR"/>
    <property type="match status" value="2"/>
</dbReference>
<evidence type="ECO:0000256" key="4">
    <source>
        <dbReference type="SAM" id="Phobius"/>
    </source>
</evidence>
<reference evidence="6" key="1">
    <citation type="submission" date="2021-02" db="EMBL/GenBank/DDBJ databases">
        <authorList>
            <person name="Nowell W R."/>
        </authorList>
    </citation>
    <scope>NUCLEOTIDE SEQUENCE</scope>
</reference>
<dbReference type="PANTHER" id="PTHR45641">
    <property type="entry name" value="TETRATRICOPEPTIDE REPEAT PROTEIN (AFU_ORTHOLOGUE AFUA_6G03870)"/>
    <property type="match status" value="1"/>
</dbReference>